<feature type="compositionally biased region" description="Polar residues" evidence="1">
    <location>
        <begin position="315"/>
        <end position="324"/>
    </location>
</feature>
<feature type="compositionally biased region" description="Pro residues" evidence="1">
    <location>
        <begin position="378"/>
        <end position="389"/>
    </location>
</feature>
<feature type="compositionally biased region" description="Pro residues" evidence="1">
    <location>
        <begin position="330"/>
        <end position="341"/>
    </location>
</feature>
<feature type="region of interest" description="Disordered" evidence="1">
    <location>
        <begin position="264"/>
        <end position="342"/>
    </location>
</feature>
<reference evidence="2" key="1">
    <citation type="submission" date="2018-11" db="EMBL/GenBank/DDBJ databases">
        <title>The smut fungus Ustilago esculenta has a bipolar mating type system with three idiomorphs larger than 500 kb.</title>
        <authorList>
            <person name="Liang S.-W."/>
            <person name="Huang Y.-H."/>
            <person name="Chiu J.-Y."/>
            <person name="Tseng H.-W."/>
            <person name="Haung J.-H."/>
            <person name="Shen W.-C."/>
        </authorList>
    </citation>
    <scope>NUCLEOTIDE SEQUENCE</scope>
    <source>
        <strain evidence="2">UE_mtsf</strain>
    </source>
</reference>
<feature type="region of interest" description="Disordered" evidence="1">
    <location>
        <begin position="357"/>
        <end position="445"/>
    </location>
</feature>
<name>A0A481SFV9_9BASI</name>
<feature type="compositionally biased region" description="Polar residues" evidence="1">
    <location>
        <begin position="73"/>
        <end position="88"/>
    </location>
</feature>
<sequence length="523" mass="55970">MESASATSRTRSSSPPAHLSPPPAVSPELTLSPLSVAAIEARISSRLESRLDQRFEELLATLRTGQPAHPTTAPYNPSPSVLSQTPPTAHNHPTGESLPLSTSRCFPWVTADILDKVAQDKLRPEELVKLRNPESKVSQEPTRSTGLVLESGQLTLTEDSSDTRTSTFAKAIPNVAALTQVWLAYVAIRLRSTLNHELAEALLAHLEYLIDYESTYTWRAIVDYHLAVCRLRFGTGAVHEWADVDNNIAGRVLLTNPRPVSLNNSSTARWDQAPPNFRKGAGGRPSRTTTSSSSETCRSQVEVPRGVPPPPLPSSWVQATPPSRASSQAPLPPNAPSPTQPPQLLIAEDKIKAALPSNAFPQATPPPRASPKATLPSKAPPQAMPPPRASPKATLPSNAFPRATPPPRASSQATLPSNASPQATPPSRALHPPWDTPSGIVDMPPDLATPLLASILTGRPPAPRPNTSCVRPIFDQTDTPATVGTLNAQHWAPFLNLYPDQAFAAQIRGALLHGVKLGYEGPL</sequence>
<feature type="region of interest" description="Disordered" evidence="1">
    <location>
        <begin position="63"/>
        <end position="98"/>
    </location>
</feature>
<dbReference type="AlphaFoldDB" id="A0A481SFV9"/>
<feature type="compositionally biased region" description="Low complexity" evidence="1">
    <location>
        <begin position="286"/>
        <end position="305"/>
    </location>
</feature>
<dbReference type="EMBL" id="MK125513">
    <property type="protein sequence ID" value="QBH67618.1"/>
    <property type="molecule type" value="Genomic_DNA"/>
</dbReference>
<organism evidence="2">
    <name type="scientific">Ustilago esculenta</name>
    <dbReference type="NCBI Taxonomy" id="185366"/>
    <lineage>
        <taxon>Eukaryota</taxon>
        <taxon>Fungi</taxon>
        <taxon>Dikarya</taxon>
        <taxon>Basidiomycota</taxon>
        <taxon>Ustilaginomycotina</taxon>
        <taxon>Ustilaginomycetes</taxon>
        <taxon>Ustilaginales</taxon>
        <taxon>Ustilaginaceae</taxon>
        <taxon>Ustilago</taxon>
    </lineage>
</organism>
<evidence type="ECO:0000256" key="1">
    <source>
        <dbReference type="SAM" id="MobiDB-lite"/>
    </source>
</evidence>
<feature type="compositionally biased region" description="Polar residues" evidence="1">
    <location>
        <begin position="409"/>
        <end position="422"/>
    </location>
</feature>
<proteinExistence type="predicted"/>
<evidence type="ECO:0000313" key="2">
    <source>
        <dbReference type="EMBL" id="QBH67618.1"/>
    </source>
</evidence>
<accession>A0A481SFV9</accession>
<gene>
    <name evidence="2" type="ORF">UEMT_2084</name>
</gene>
<feature type="compositionally biased region" description="Low complexity" evidence="1">
    <location>
        <begin position="1"/>
        <end position="17"/>
    </location>
</feature>
<protein>
    <submittedName>
        <fullName evidence="2">Uncharacterized protein</fullName>
    </submittedName>
</protein>
<feature type="region of interest" description="Disordered" evidence="1">
    <location>
        <begin position="1"/>
        <end position="29"/>
    </location>
</feature>